<keyword evidence="4 8" id="KW-0418">Kinase</keyword>
<dbReference type="InterPro" id="IPR005467">
    <property type="entry name" value="His_kinase_dom"/>
</dbReference>
<dbReference type="Gene3D" id="3.30.450.20">
    <property type="entry name" value="PAS domain"/>
    <property type="match status" value="1"/>
</dbReference>
<reference evidence="8" key="1">
    <citation type="submission" date="2012-11" db="EMBL/GenBank/DDBJ databases">
        <title>Dependencies among metagenomic species, viruses, plasmids and units of genetic variation.</title>
        <authorList>
            <person name="Nielsen H.B."/>
            <person name="Almeida M."/>
            <person name="Juncker A.S."/>
            <person name="Rasmussen S."/>
            <person name="Li J."/>
            <person name="Sunagawa S."/>
            <person name="Plichta D."/>
            <person name="Gautier L."/>
            <person name="Le Chatelier E."/>
            <person name="Peletier E."/>
            <person name="Bonde I."/>
            <person name="Nielsen T."/>
            <person name="Manichanh C."/>
            <person name="Arumugam M."/>
            <person name="Batto J."/>
            <person name="Santos M.B.Q.D."/>
            <person name="Blom N."/>
            <person name="Borruel N."/>
            <person name="Burgdorf K.S."/>
            <person name="Boumezbeur F."/>
            <person name="Casellas F."/>
            <person name="Dore J."/>
            <person name="Guarner F."/>
            <person name="Hansen T."/>
            <person name="Hildebrand F."/>
            <person name="Kaas R.S."/>
            <person name="Kennedy S."/>
            <person name="Kristiansen K."/>
            <person name="Kultima J.R."/>
            <person name="Leonard P."/>
            <person name="Levenez F."/>
            <person name="Lund O."/>
            <person name="Moumen B."/>
            <person name="Le Paslier D."/>
            <person name="Pons N."/>
            <person name="Pedersen O."/>
            <person name="Prifti E."/>
            <person name="Qin J."/>
            <person name="Raes J."/>
            <person name="Tap J."/>
            <person name="Tims S."/>
            <person name="Ussery D.W."/>
            <person name="Yamada T."/>
            <person name="MetaHit consortium"/>
            <person name="Renault P."/>
            <person name="Sicheritz-Ponten T."/>
            <person name="Bork P."/>
            <person name="Wang J."/>
            <person name="Brunak S."/>
            <person name="Ehrlich S.D."/>
        </authorList>
    </citation>
    <scope>NUCLEOTIDE SEQUENCE [LARGE SCALE GENOMIC DNA]</scope>
</reference>
<comment type="catalytic activity">
    <reaction evidence="1">
        <text>ATP + protein L-histidine = ADP + protein N-phospho-L-histidine.</text>
        <dbReference type="EC" id="2.7.13.3"/>
    </reaction>
</comment>
<accession>R6I8P7</accession>
<feature type="transmembrane region" description="Helical" evidence="6">
    <location>
        <begin position="178"/>
        <end position="200"/>
    </location>
</feature>
<dbReference type="Pfam" id="PF14689">
    <property type="entry name" value="SPOB_a"/>
    <property type="match status" value="1"/>
</dbReference>
<feature type="domain" description="Histidine kinase" evidence="7">
    <location>
        <begin position="345"/>
        <end position="538"/>
    </location>
</feature>
<dbReference type="Gene3D" id="3.30.565.10">
    <property type="entry name" value="Histidine kinase-like ATPase, C-terminal domain"/>
    <property type="match status" value="1"/>
</dbReference>
<dbReference type="InterPro" id="IPR003594">
    <property type="entry name" value="HATPase_dom"/>
</dbReference>
<dbReference type="Proteomes" id="UP000443070">
    <property type="component" value="Unassembled WGS sequence"/>
</dbReference>
<proteinExistence type="predicted"/>
<dbReference type="AlphaFoldDB" id="A0A3G9GYU7"/>
<evidence type="ECO:0000313" key="9">
    <source>
        <dbReference type="EMBL" id="MTT75303.1"/>
    </source>
</evidence>
<organism evidence="8">
    <name type="scientific">Phascolarctobacterium faecium</name>
    <dbReference type="NCBI Taxonomy" id="33025"/>
    <lineage>
        <taxon>Bacteria</taxon>
        <taxon>Bacillati</taxon>
        <taxon>Bacillota</taxon>
        <taxon>Negativicutes</taxon>
        <taxon>Acidaminococcales</taxon>
        <taxon>Acidaminococcaceae</taxon>
        <taxon>Phascolarctobacterium</taxon>
    </lineage>
</organism>
<dbReference type="EC" id="2.7.13.3" evidence="2"/>
<evidence type="ECO:0000313" key="8">
    <source>
        <dbReference type="EMBL" id="CDB46528.1"/>
    </source>
</evidence>
<dbReference type="EMBL" id="CBDS010000087">
    <property type="protein sequence ID" value="CDB46528.1"/>
    <property type="molecule type" value="Genomic_DNA"/>
</dbReference>
<evidence type="ECO:0000259" key="7">
    <source>
        <dbReference type="PROSITE" id="PS50109"/>
    </source>
</evidence>
<accession>A0A3G9GYU7</accession>
<dbReference type="InterPro" id="IPR039506">
    <property type="entry name" value="SPOB_a"/>
</dbReference>
<dbReference type="FunFam" id="1.10.287.130:FF:000011">
    <property type="entry name" value="Sensor histidine kinase DcuS"/>
    <property type="match status" value="1"/>
</dbReference>
<dbReference type="Pfam" id="PF02518">
    <property type="entry name" value="HATPase_c"/>
    <property type="match status" value="1"/>
</dbReference>
<dbReference type="PANTHER" id="PTHR43547">
    <property type="entry name" value="TWO-COMPONENT HISTIDINE KINASE"/>
    <property type="match status" value="1"/>
</dbReference>
<dbReference type="EMBL" id="WNBM01000001">
    <property type="protein sequence ID" value="MTT75303.1"/>
    <property type="molecule type" value="Genomic_DNA"/>
</dbReference>
<dbReference type="Gene3D" id="1.10.287.130">
    <property type="match status" value="1"/>
</dbReference>
<reference evidence="11 12" key="2">
    <citation type="journal article" date="2019" name="Nat. Med.">
        <title>A library of human gut bacterial isolates paired with longitudinal multiomics data enables mechanistic microbiome research.</title>
        <authorList>
            <person name="Poyet M."/>
            <person name="Groussin M."/>
            <person name="Gibbons S.M."/>
            <person name="Avila-Pacheco J."/>
            <person name="Jiang X."/>
            <person name="Kearney S.M."/>
            <person name="Perrotta A.R."/>
            <person name="Berdy B."/>
            <person name="Zhao S."/>
            <person name="Lieberman T.D."/>
            <person name="Swanson P.K."/>
            <person name="Smith M."/>
            <person name="Roesemann S."/>
            <person name="Alexander J.E."/>
            <person name="Rich S.A."/>
            <person name="Livny J."/>
            <person name="Vlamakis H."/>
            <person name="Clish C."/>
            <person name="Bullock K."/>
            <person name="Deik A."/>
            <person name="Scott J."/>
            <person name="Pierce K.A."/>
            <person name="Xavier R.J."/>
            <person name="Alm E.J."/>
        </authorList>
    </citation>
    <scope>NUCLEOTIDE SEQUENCE [LARGE SCALE GENOMIC DNA]</scope>
    <source>
        <strain evidence="9 12">BIOML-A13</strain>
        <strain evidence="10 11">BIOML-A3</strain>
    </source>
</reference>
<keyword evidence="6" id="KW-0812">Transmembrane</keyword>
<dbReference type="Proteomes" id="UP000484547">
    <property type="component" value="Unassembled WGS sequence"/>
</dbReference>
<dbReference type="SUPFAM" id="SSF55874">
    <property type="entry name" value="ATPase domain of HSP90 chaperone/DNA topoisomerase II/histidine kinase"/>
    <property type="match status" value="1"/>
</dbReference>
<comment type="caution">
    <text evidence="8">The sequence shown here is derived from an EMBL/GenBank/DDBJ whole genome shotgun (WGS) entry which is preliminary data.</text>
</comment>
<evidence type="ECO:0000256" key="3">
    <source>
        <dbReference type="ARBA" id="ARBA00022553"/>
    </source>
</evidence>
<keyword evidence="4 8" id="KW-0808">Transferase</keyword>
<dbReference type="EMBL" id="WNBW01000001">
    <property type="protein sequence ID" value="MTU03435.1"/>
    <property type="molecule type" value="Genomic_DNA"/>
</dbReference>
<evidence type="ECO:0000256" key="5">
    <source>
        <dbReference type="ARBA" id="ARBA00023012"/>
    </source>
</evidence>
<dbReference type="GO" id="GO:0000155">
    <property type="term" value="F:phosphorelay sensor kinase activity"/>
    <property type="evidence" value="ECO:0007669"/>
    <property type="project" value="TreeGrafter"/>
</dbReference>
<dbReference type="SMART" id="SM00387">
    <property type="entry name" value="HATPase_c"/>
    <property type="match status" value="1"/>
</dbReference>
<evidence type="ECO:0000313" key="10">
    <source>
        <dbReference type="EMBL" id="MTU03435.1"/>
    </source>
</evidence>
<dbReference type="InterPro" id="IPR004358">
    <property type="entry name" value="Sig_transdc_His_kin-like_C"/>
</dbReference>
<evidence type="ECO:0000256" key="2">
    <source>
        <dbReference type="ARBA" id="ARBA00012438"/>
    </source>
</evidence>
<dbReference type="PANTHER" id="PTHR43547:SF10">
    <property type="entry name" value="SENSOR HISTIDINE KINASE DCUS"/>
    <property type="match status" value="1"/>
</dbReference>
<evidence type="ECO:0000256" key="4">
    <source>
        <dbReference type="ARBA" id="ARBA00022777"/>
    </source>
</evidence>
<keyword evidence="3" id="KW-0597">Phosphoprotein</keyword>
<dbReference type="InterPro" id="IPR036890">
    <property type="entry name" value="HATPase_C_sf"/>
</dbReference>
<keyword evidence="5" id="KW-0902">Two-component regulatory system</keyword>
<evidence type="ECO:0000256" key="6">
    <source>
        <dbReference type="SAM" id="Phobius"/>
    </source>
</evidence>
<gene>
    <name evidence="8" type="ORF">BN533_01584</name>
    <name evidence="9" type="ORF">GMD11_03335</name>
    <name evidence="10" type="ORF">GMD18_03335</name>
</gene>
<keyword evidence="6" id="KW-0472">Membrane</keyword>
<keyword evidence="11" id="KW-1185">Reference proteome</keyword>
<sequence>MTYKNGTNKFTLSQKIVLLITFVIVASLLPASLLIAHRVSGVVDERISVNAVSITTLLSHSPAVIRSLTYETDINNTNETLNNVVNMAAKSCKASIIILDRNKNIRVFHNPTSIDGFEDEARQIVAEQGLSTNLNWYDTSVFNEKAVGVIRDDRNTVVGYIVAGVSPKMIQDLTVESVLLIFLASLFGLFVGIGGAVFLARHVKATLFGLEPEDIATLLQERNALLNSVKEGVVAINKDAEITLINTESEFLFAQAGIPNPHTLLGKPLETVMNGLTLDTVLKEGRATLDMPVQVGSVLFIATLVPLFDNGHIGGAIITFRKKTELEELANQLTGVRNYADALRAQTHEFMNKMHVIMGLIDMKAYDELKQFTMEIANNRQAEAAYVVTRLKDITLAGFILGKISRARELDIEFSLTDESELTTEFIRPTVQELILIIGNLIENAFDVLRDHPSERIVNLSILTFDNEIMVMVEDSGPGIPENKLETIFEKGYSSKGPRRGIGLFLIKQTVTHLKGTIEVESTVGEGTTFTIRLPIVRTVKTS</sequence>
<dbReference type="OrthoDB" id="9792686at2"/>
<evidence type="ECO:0000313" key="12">
    <source>
        <dbReference type="Proteomes" id="UP000484547"/>
    </source>
</evidence>
<protein>
    <recommendedName>
        <fullName evidence="2">histidine kinase</fullName>
        <ecNumber evidence="2">2.7.13.3</ecNumber>
    </recommendedName>
</protein>
<dbReference type="PROSITE" id="PS50109">
    <property type="entry name" value="HIS_KIN"/>
    <property type="match status" value="1"/>
</dbReference>
<keyword evidence="6" id="KW-1133">Transmembrane helix</keyword>
<evidence type="ECO:0000256" key="1">
    <source>
        <dbReference type="ARBA" id="ARBA00000085"/>
    </source>
</evidence>
<name>A0A3G9GYU7_9FIRM</name>
<dbReference type="GeneID" id="49407313"/>
<dbReference type="PRINTS" id="PR00344">
    <property type="entry name" value="BCTRLSENSOR"/>
</dbReference>
<evidence type="ECO:0000313" key="11">
    <source>
        <dbReference type="Proteomes" id="UP000443070"/>
    </source>
</evidence>
<dbReference type="RefSeq" id="WP_021718484.1">
    <property type="nucleotide sequence ID" value="NZ_AP019004.1"/>
</dbReference>
<feature type="transmembrane region" description="Helical" evidence="6">
    <location>
        <begin position="16"/>
        <end position="36"/>
    </location>
</feature>